<comment type="caution">
    <text evidence="12">The sequence shown here is derived from an EMBL/GenBank/DDBJ whole genome shotgun (WGS) entry which is preliminary data.</text>
</comment>
<proteinExistence type="predicted"/>
<keyword evidence="7" id="KW-0819">tRNA processing</keyword>
<organism evidence="12 13">
    <name type="scientific">Stereocaulon virgatum</name>
    <dbReference type="NCBI Taxonomy" id="373712"/>
    <lineage>
        <taxon>Eukaryota</taxon>
        <taxon>Fungi</taxon>
        <taxon>Dikarya</taxon>
        <taxon>Ascomycota</taxon>
        <taxon>Pezizomycotina</taxon>
        <taxon>Lecanoromycetes</taxon>
        <taxon>OSLEUM clade</taxon>
        <taxon>Lecanoromycetidae</taxon>
        <taxon>Lecanorales</taxon>
        <taxon>Lecanorineae</taxon>
        <taxon>Stereocaulaceae</taxon>
        <taxon>Stereocaulon</taxon>
    </lineage>
</organism>
<dbReference type="InterPro" id="IPR049470">
    <property type="entry name" value="TRM61_C"/>
</dbReference>
<sequence length="525" mass="58131">MAIPQSSRISPFLQYGPTAEADSLAILHLRRDLLIPAVLRSQDDLNEGYDEGKVTNTRFGSFPHSTLIGTPWGSQVRASAVDTGSRGRKGWEGKGKKGQKRKREGQTPEEGIAEKKAKSEDLEREANVGNAEILGQDAGVETKVAVEAASGFVHLLPATPEIWTASLPHRTQVVYTSDYSYILHRIRARPGTVLIEAGAGSGSFTHAAARAVYNGSPSAGVEESATKVLRTDGHGKVYSFEFHEQRAQKLKEELIEHGLDSIVKLTHQDVCQDGFHPGSTKTSSIAANAIFLDLPAPWLALKHLTRSDPSSPLDPTASIYLCTFSPCIEQVQRTITTLRQLGWLEIEMVEIAAKRIEVRRERVGLQEEGLRGVNDSPASVDEALTRLREVERRWRIFHKESAQDGKEAGMEGTPLSCTMQVSKPQRLENIRNALEGRKLYREGRLVHKPEPELKTHTSYLVFAILPRDWTEEDELQAHQQWPAKVELSTQNIGPTSKRQRKREAKAEAWGNKASDIAGESSKPDP</sequence>
<evidence type="ECO:0000256" key="1">
    <source>
        <dbReference type="ARBA" id="ARBA00004123"/>
    </source>
</evidence>
<dbReference type="Gene3D" id="3.40.50.150">
    <property type="entry name" value="Vaccinia Virus protein VP39"/>
    <property type="match status" value="1"/>
</dbReference>
<dbReference type="Pfam" id="PF08704">
    <property type="entry name" value="GCD14"/>
    <property type="match status" value="1"/>
</dbReference>
<evidence type="ECO:0000256" key="10">
    <source>
        <dbReference type="SAM" id="MobiDB-lite"/>
    </source>
</evidence>
<feature type="compositionally biased region" description="Polar residues" evidence="10">
    <location>
        <begin position="487"/>
        <end position="496"/>
    </location>
</feature>
<dbReference type="PROSITE" id="PS51620">
    <property type="entry name" value="SAM_TRM61"/>
    <property type="match status" value="1"/>
</dbReference>
<keyword evidence="5" id="KW-0808">Transferase</keyword>
<evidence type="ECO:0000256" key="6">
    <source>
        <dbReference type="ARBA" id="ARBA00022691"/>
    </source>
</evidence>
<evidence type="ECO:0000256" key="3">
    <source>
        <dbReference type="ARBA" id="ARBA00015963"/>
    </source>
</evidence>
<feature type="region of interest" description="Disordered" evidence="10">
    <location>
        <begin position="78"/>
        <end position="124"/>
    </location>
</feature>
<dbReference type="InterPro" id="IPR029063">
    <property type="entry name" value="SAM-dependent_MTases_sf"/>
</dbReference>
<dbReference type="Gene3D" id="3.10.330.20">
    <property type="match status" value="1"/>
</dbReference>
<feature type="domain" description="tRNA (adenine(58)-N(1))-methyltransferase catalytic subunit TRM61 C-terminal" evidence="11">
    <location>
        <begin position="151"/>
        <end position="464"/>
    </location>
</feature>
<evidence type="ECO:0000313" key="13">
    <source>
        <dbReference type="Proteomes" id="UP001590950"/>
    </source>
</evidence>
<name>A0ABR4A6I5_9LECA</name>
<evidence type="ECO:0000256" key="9">
    <source>
        <dbReference type="ARBA" id="ARBA00033309"/>
    </source>
</evidence>
<dbReference type="SUPFAM" id="SSF53335">
    <property type="entry name" value="S-adenosyl-L-methionine-dependent methyltransferases"/>
    <property type="match status" value="1"/>
</dbReference>
<feature type="compositionally biased region" description="Basic and acidic residues" evidence="10">
    <location>
        <begin position="112"/>
        <end position="124"/>
    </location>
</feature>
<evidence type="ECO:0000256" key="7">
    <source>
        <dbReference type="ARBA" id="ARBA00022694"/>
    </source>
</evidence>
<evidence type="ECO:0000256" key="8">
    <source>
        <dbReference type="ARBA" id="ARBA00023242"/>
    </source>
</evidence>
<comment type="subcellular location">
    <subcellularLocation>
        <location evidence="1">Nucleus</location>
    </subcellularLocation>
</comment>
<keyword evidence="13" id="KW-1185">Reference proteome</keyword>
<evidence type="ECO:0000313" key="12">
    <source>
        <dbReference type="EMBL" id="KAL2040521.1"/>
    </source>
</evidence>
<dbReference type="EC" id="2.1.1.220" evidence="2"/>
<evidence type="ECO:0000256" key="5">
    <source>
        <dbReference type="ARBA" id="ARBA00022679"/>
    </source>
</evidence>
<feature type="region of interest" description="Disordered" evidence="10">
    <location>
        <begin position="485"/>
        <end position="525"/>
    </location>
</feature>
<evidence type="ECO:0000256" key="4">
    <source>
        <dbReference type="ARBA" id="ARBA00022603"/>
    </source>
</evidence>
<protein>
    <recommendedName>
        <fullName evidence="3">tRNA (adenine(58)-N(1))-methyltransferase catalytic subunit TRM61</fullName>
        <ecNumber evidence="2">2.1.1.220</ecNumber>
    </recommendedName>
    <alternativeName>
        <fullName evidence="9">tRNA(m1A58)-methyltransferase subunit TRM61</fullName>
    </alternativeName>
</protein>
<dbReference type="Proteomes" id="UP001590950">
    <property type="component" value="Unassembled WGS sequence"/>
</dbReference>
<dbReference type="InterPro" id="IPR014816">
    <property type="entry name" value="tRNA_MeTrfase_Gcd14"/>
</dbReference>
<accession>A0ABR4A6I5</accession>
<reference evidence="12 13" key="1">
    <citation type="submission" date="2024-09" db="EMBL/GenBank/DDBJ databases">
        <title>Rethinking Asexuality: The Enigmatic Case of Functional Sexual Genes in Lepraria (Stereocaulaceae).</title>
        <authorList>
            <person name="Doellman M."/>
            <person name="Sun Y."/>
            <person name="Barcenas-Pena A."/>
            <person name="Lumbsch H.T."/>
            <person name="Grewe F."/>
        </authorList>
    </citation>
    <scope>NUCLEOTIDE SEQUENCE [LARGE SCALE GENOMIC DNA]</scope>
    <source>
        <strain evidence="12 13">Mercado 3170</strain>
    </source>
</reference>
<keyword evidence="8" id="KW-0539">Nucleus</keyword>
<evidence type="ECO:0000256" key="2">
    <source>
        <dbReference type="ARBA" id="ARBA00012796"/>
    </source>
</evidence>
<dbReference type="PANTHER" id="PTHR12133">
    <property type="entry name" value="TRNA (ADENINE(58)-N(1))-METHYLTRANSFERASE"/>
    <property type="match status" value="1"/>
</dbReference>
<keyword evidence="4" id="KW-0489">Methyltransferase</keyword>
<dbReference type="EMBL" id="JBEFKJ010000020">
    <property type="protein sequence ID" value="KAL2040521.1"/>
    <property type="molecule type" value="Genomic_DNA"/>
</dbReference>
<keyword evidence="6" id="KW-0949">S-adenosyl-L-methionine</keyword>
<evidence type="ECO:0000259" key="11">
    <source>
        <dbReference type="Pfam" id="PF08704"/>
    </source>
</evidence>
<gene>
    <name evidence="12" type="ORF">N7G274_006500</name>
</gene>
<dbReference type="PANTHER" id="PTHR12133:SF2">
    <property type="entry name" value="TRNA (ADENINE(58)-N(1))-METHYLTRANSFERASE CATALYTIC SUBUNIT TRMT61A"/>
    <property type="match status" value="1"/>
</dbReference>